<keyword evidence="5 14" id="KW-0812">Transmembrane</keyword>
<keyword evidence="8 14" id="KW-0472">Membrane</keyword>
<dbReference type="GO" id="GO:0048250">
    <property type="term" value="P:iron import into the mitochondrion"/>
    <property type="evidence" value="ECO:0007669"/>
    <property type="project" value="TreeGrafter"/>
</dbReference>
<dbReference type="PANTHER" id="PTHR45758:SF4">
    <property type="entry name" value="MITOFERRIN-1"/>
    <property type="match status" value="1"/>
</dbReference>
<evidence type="ECO:0000256" key="12">
    <source>
        <dbReference type="ARBA" id="ARBA00041873"/>
    </source>
</evidence>
<feature type="compositionally biased region" description="Basic and acidic residues" evidence="16">
    <location>
        <begin position="192"/>
        <end position="204"/>
    </location>
</feature>
<feature type="repeat" description="Solcar" evidence="14">
    <location>
        <begin position="74"/>
        <end position="185"/>
    </location>
</feature>
<reference evidence="17" key="1">
    <citation type="journal article" date="2010" name="Science">
        <title>Plasticity of animal genome architecture unmasked by rapid evolution of a pelagic tunicate.</title>
        <authorList>
            <person name="Denoeud F."/>
            <person name="Henriet S."/>
            <person name="Mungpakdee S."/>
            <person name="Aury J.M."/>
            <person name="Da Silva C."/>
            <person name="Brinkmann H."/>
            <person name="Mikhaleva J."/>
            <person name="Olsen L.C."/>
            <person name="Jubin C."/>
            <person name="Canestro C."/>
            <person name="Bouquet J.M."/>
            <person name="Danks G."/>
            <person name="Poulain J."/>
            <person name="Campsteijn C."/>
            <person name="Adamski M."/>
            <person name="Cross I."/>
            <person name="Yadetie F."/>
            <person name="Muffato M."/>
            <person name="Louis A."/>
            <person name="Butcher S."/>
            <person name="Tsagkogeorga G."/>
            <person name="Konrad A."/>
            <person name="Singh S."/>
            <person name="Jensen M.F."/>
            <person name="Cong E.H."/>
            <person name="Eikeseth-Otteraa H."/>
            <person name="Noel B."/>
            <person name="Anthouard V."/>
            <person name="Porcel B.M."/>
            <person name="Kachouri-Lafond R."/>
            <person name="Nishino A."/>
            <person name="Ugolini M."/>
            <person name="Chourrout P."/>
            <person name="Nishida H."/>
            <person name="Aasland R."/>
            <person name="Huzurbazar S."/>
            <person name="Westhof E."/>
            <person name="Delsuc F."/>
            <person name="Lehrach H."/>
            <person name="Reinhardt R."/>
            <person name="Weissenbach J."/>
            <person name="Roy S.W."/>
            <person name="Artiguenave F."/>
            <person name="Postlethwait J.H."/>
            <person name="Manak J.R."/>
            <person name="Thompson E.M."/>
            <person name="Jaillon O."/>
            <person name="Du Pasquier L."/>
            <person name="Boudinot P."/>
            <person name="Liberles D.A."/>
            <person name="Volff J.N."/>
            <person name="Philippe H."/>
            <person name="Lenhard B."/>
            <person name="Roest Crollius H."/>
            <person name="Wincker P."/>
            <person name="Chourrout D."/>
        </authorList>
    </citation>
    <scope>NUCLEOTIDE SEQUENCE [LARGE SCALE GENOMIC DNA]</scope>
</reference>
<evidence type="ECO:0000256" key="4">
    <source>
        <dbReference type="ARBA" id="ARBA00022496"/>
    </source>
</evidence>
<dbReference type="Gene3D" id="1.50.40.10">
    <property type="entry name" value="Mitochondrial carrier domain"/>
    <property type="match status" value="1"/>
</dbReference>
<dbReference type="GO" id="GO:0015093">
    <property type="term" value="F:ferrous iron transmembrane transporter activity"/>
    <property type="evidence" value="ECO:0007669"/>
    <property type="project" value="TreeGrafter"/>
</dbReference>
<sequence length="211" mass="23234">MNPCEVVKQRLQMKNSPYLKMSYSRIVSQIARTEGFSAFYLSFPTQLVMNLPFSFIHFGIYDSLKVIINPKNEYSPSTNAFCGAVAGGLAAFVTTPLDVVKTVLNTQEGRLGAGVNCDPCLTACATGKLTGGSYVGSWQEAVYKIKEMNPSDPVRPFFRGCWARVISVAPGCALSWLAYEFMKTLLNAENSQKKTDRPVVETKKPSKVTSF</sequence>
<keyword evidence="3 15" id="KW-0813">Transport</keyword>
<proteinExistence type="inferred from homology"/>
<evidence type="ECO:0000256" key="5">
    <source>
        <dbReference type="ARBA" id="ARBA00022692"/>
    </source>
</evidence>
<keyword evidence="4" id="KW-0406">Ion transport</keyword>
<evidence type="ECO:0000256" key="13">
    <source>
        <dbReference type="ARBA" id="ARBA00041894"/>
    </source>
</evidence>
<dbReference type="Pfam" id="PF00153">
    <property type="entry name" value="Mito_carr"/>
    <property type="match status" value="2"/>
</dbReference>
<keyword evidence="7" id="KW-0496">Mitochondrion</keyword>
<feature type="region of interest" description="Disordered" evidence="16">
    <location>
        <begin position="192"/>
        <end position="211"/>
    </location>
</feature>
<evidence type="ECO:0000256" key="10">
    <source>
        <dbReference type="ARBA" id="ARBA00037061"/>
    </source>
</evidence>
<comment type="similarity">
    <text evidence="2 15">Belongs to the mitochondrial carrier (TC 2.A.29) family.</text>
</comment>
<comment type="function">
    <text evidence="10">Mitochondrial iron transporter that specifically mediates iron uptake in developing erythroid cells, thereby playing an essential role in heme biosynthesis.</text>
</comment>
<evidence type="ECO:0000256" key="14">
    <source>
        <dbReference type="PROSITE-ProRule" id="PRU00282"/>
    </source>
</evidence>
<feature type="repeat" description="Solcar" evidence="14">
    <location>
        <begin position="1"/>
        <end position="67"/>
    </location>
</feature>
<gene>
    <name evidence="17" type="ORF">GSOID_T00021826001</name>
</gene>
<dbReference type="PANTHER" id="PTHR45758">
    <property type="entry name" value="MITOFERRIN-1-RELATED"/>
    <property type="match status" value="1"/>
</dbReference>
<dbReference type="InterPro" id="IPR018108">
    <property type="entry name" value="MCP_transmembrane"/>
</dbReference>
<dbReference type="SUPFAM" id="SSF103506">
    <property type="entry name" value="Mitochondrial carrier"/>
    <property type="match status" value="1"/>
</dbReference>
<dbReference type="EMBL" id="FN654454">
    <property type="protein sequence ID" value="CBY33871.1"/>
    <property type="molecule type" value="Genomic_DNA"/>
</dbReference>
<dbReference type="GO" id="GO:0031966">
    <property type="term" value="C:mitochondrial membrane"/>
    <property type="evidence" value="ECO:0007669"/>
    <property type="project" value="UniProtKB-SubCell"/>
</dbReference>
<evidence type="ECO:0000256" key="16">
    <source>
        <dbReference type="SAM" id="MobiDB-lite"/>
    </source>
</evidence>
<evidence type="ECO:0000256" key="9">
    <source>
        <dbReference type="ARBA" id="ARBA00036243"/>
    </source>
</evidence>
<dbReference type="PROSITE" id="PS50920">
    <property type="entry name" value="SOLCAR"/>
    <property type="match status" value="2"/>
</dbReference>
<evidence type="ECO:0000256" key="7">
    <source>
        <dbReference type="ARBA" id="ARBA00023128"/>
    </source>
</evidence>
<comment type="catalytic activity">
    <reaction evidence="9">
        <text>Fe(2+)(in) = Fe(2+)(out)</text>
        <dbReference type="Rhea" id="RHEA:28486"/>
        <dbReference type="ChEBI" id="CHEBI:29033"/>
    </reaction>
</comment>
<evidence type="ECO:0000256" key="1">
    <source>
        <dbReference type="ARBA" id="ARBA00004225"/>
    </source>
</evidence>
<comment type="subcellular location">
    <subcellularLocation>
        <location evidence="1">Mitochondrion membrane</location>
        <topology evidence="1">Multi-pass membrane protein</topology>
    </subcellularLocation>
</comment>
<evidence type="ECO:0000256" key="3">
    <source>
        <dbReference type="ARBA" id="ARBA00022448"/>
    </source>
</evidence>
<accession>E4YEC1</accession>
<evidence type="ECO:0000256" key="6">
    <source>
        <dbReference type="ARBA" id="ARBA00022989"/>
    </source>
</evidence>
<protein>
    <recommendedName>
        <fullName evidence="11">Mitoferrin-1</fullName>
    </recommendedName>
    <alternativeName>
        <fullName evidence="12">Mitochondrial iron transporter 1</fullName>
    </alternativeName>
    <alternativeName>
        <fullName evidence="13">Solute carrier family 25 member 37</fullName>
    </alternativeName>
</protein>
<keyword evidence="4" id="KW-0410">Iron transport</keyword>
<evidence type="ECO:0000313" key="17">
    <source>
        <dbReference type="EMBL" id="CBY33871.1"/>
    </source>
</evidence>
<evidence type="ECO:0000256" key="11">
    <source>
        <dbReference type="ARBA" id="ARBA00040418"/>
    </source>
</evidence>
<evidence type="ECO:0000256" key="15">
    <source>
        <dbReference type="RuleBase" id="RU000488"/>
    </source>
</evidence>
<organism evidence="17">
    <name type="scientific">Oikopleura dioica</name>
    <name type="common">Tunicate</name>
    <dbReference type="NCBI Taxonomy" id="34765"/>
    <lineage>
        <taxon>Eukaryota</taxon>
        <taxon>Metazoa</taxon>
        <taxon>Chordata</taxon>
        <taxon>Tunicata</taxon>
        <taxon>Appendicularia</taxon>
        <taxon>Copelata</taxon>
        <taxon>Oikopleuridae</taxon>
        <taxon>Oikopleura</taxon>
    </lineage>
</organism>
<keyword evidence="4" id="KW-0408">Iron</keyword>
<keyword evidence="6" id="KW-1133">Transmembrane helix</keyword>
<dbReference type="AlphaFoldDB" id="E4YEC1"/>
<evidence type="ECO:0000256" key="8">
    <source>
        <dbReference type="ARBA" id="ARBA00023136"/>
    </source>
</evidence>
<name>E4YEC1_OIKDI</name>
<dbReference type="InterPro" id="IPR023395">
    <property type="entry name" value="MCP_dom_sf"/>
</dbReference>
<evidence type="ECO:0000256" key="2">
    <source>
        <dbReference type="ARBA" id="ARBA00006375"/>
    </source>
</evidence>
<dbReference type="Proteomes" id="UP000011014">
    <property type="component" value="Unassembled WGS sequence"/>
</dbReference>